<dbReference type="STRING" id="558155.SAMN04487911_1663"/>
<feature type="domain" description="Tyr recombinase" evidence="5">
    <location>
        <begin position="209"/>
        <end position="394"/>
    </location>
</feature>
<dbReference type="PROSITE" id="PS51900">
    <property type="entry name" value="CB"/>
    <property type="match status" value="1"/>
</dbReference>
<dbReference type="SUPFAM" id="SSF56349">
    <property type="entry name" value="DNA breaking-rejoining enzymes"/>
    <property type="match status" value="1"/>
</dbReference>
<gene>
    <name evidence="7" type="ORF">SAMN04487911_1663</name>
</gene>
<evidence type="ECO:0000256" key="3">
    <source>
        <dbReference type="ARBA" id="ARBA00023172"/>
    </source>
</evidence>
<dbReference type="PROSITE" id="PS51898">
    <property type="entry name" value="TYR_RECOMBINASE"/>
    <property type="match status" value="1"/>
</dbReference>
<dbReference type="PANTHER" id="PTHR30349:SF90">
    <property type="entry name" value="TYROSINE RECOMBINASE XERD"/>
    <property type="match status" value="1"/>
</dbReference>
<reference evidence="7 8" key="1">
    <citation type="submission" date="2016-11" db="EMBL/GenBank/DDBJ databases">
        <authorList>
            <person name="Jaros S."/>
            <person name="Januszkiewicz K."/>
            <person name="Wedrychowicz H."/>
        </authorList>
    </citation>
    <scope>NUCLEOTIDE SEQUENCE [LARGE SCALE GENOMIC DNA]</scope>
    <source>
        <strain evidence="7 8">CGMCC 1.8863</strain>
    </source>
</reference>
<evidence type="ECO:0000259" key="5">
    <source>
        <dbReference type="PROSITE" id="PS51898"/>
    </source>
</evidence>
<dbReference type="Pfam" id="PF00589">
    <property type="entry name" value="Phage_integrase"/>
    <property type="match status" value="1"/>
</dbReference>
<dbReference type="GO" id="GO:0006310">
    <property type="term" value="P:DNA recombination"/>
    <property type="evidence" value="ECO:0007669"/>
    <property type="project" value="UniProtKB-KW"/>
</dbReference>
<proteinExistence type="predicted"/>
<dbReference type="Gene3D" id="1.10.150.130">
    <property type="match status" value="1"/>
</dbReference>
<evidence type="ECO:0000256" key="2">
    <source>
        <dbReference type="ARBA" id="ARBA00023125"/>
    </source>
</evidence>
<dbReference type="InterPro" id="IPR011010">
    <property type="entry name" value="DNA_brk_join_enz"/>
</dbReference>
<evidence type="ECO:0000256" key="1">
    <source>
        <dbReference type="ARBA" id="ARBA00022908"/>
    </source>
</evidence>
<dbReference type="RefSeq" id="WP_084668568.1">
    <property type="nucleotide sequence ID" value="NZ_FQYX01000066.1"/>
</dbReference>
<evidence type="ECO:0000313" key="8">
    <source>
        <dbReference type="Proteomes" id="UP000184231"/>
    </source>
</evidence>
<dbReference type="InterPro" id="IPR044068">
    <property type="entry name" value="CB"/>
</dbReference>
<dbReference type="InterPro" id="IPR013762">
    <property type="entry name" value="Integrase-like_cat_sf"/>
</dbReference>
<dbReference type="CDD" id="cd01188">
    <property type="entry name" value="INT_RitA_C_like"/>
    <property type="match status" value="1"/>
</dbReference>
<dbReference type="PANTHER" id="PTHR30349">
    <property type="entry name" value="PHAGE INTEGRASE-RELATED"/>
    <property type="match status" value="1"/>
</dbReference>
<protein>
    <submittedName>
        <fullName evidence="7">Site-specific recombinase XerD</fullName>
    </submittedName>
</protein>
<dbReference type="GO" id="GO:0015074">
    <property type="term" value="P:DNA integration"/>
    <property type="evidence" value="ECO:0007669"/>
    <property type="project" value="UniProtKB-KW"/>
</dbReference>
<evidence type="ECO:0000256" key="4">
    <source>
        <dbReference type="PROSITE-ProRule" id="PRU01248"/>
    </source>
</evidence>
<keyword evidence="8" id="KW-1185">Reference proteome</keyword>
<evidence type="ECO:0000259" key="6">
    <source>
        <dbReference type="PROSITE" id="PS51900"/>
    </source>
</evidence>
<dbReference type="AlphaFoldDB" id="A0A1M6NFD3"/>
<keyword evidence="3" id="KW-0233">DNA recombination</keyword>
<sequence length="413" mass="48016">MLDNSISKDALTNRFREGLVTFQFNKAVIERHLYGIRSLLSFMEKEQFHDYNHYVEEQYRNFILLDTKTSDNCKQRNLRSIHLLNVILEDKPYTIRRTNPVKYSYPGEIGAIAKQFLEHLQTNERLTEITMRAYRKELSYFSQKMNIRKVSLSSMDKSDILSFISSVQNTKPYVLTRIKRFLSYLYDHQYILQDFSQLIKNIKSHRKEKLPSYYDINEVSRIENSIERSSALGKRDYAMILLASRLGLRSSDIRLLKFSNIDWDQNLIHLQQYKTKRDIKLPLLSDVGDALIDYITNGRPSSPLKIIFLTARHPYREISVSSFSSIVSQYIYRSGIDSKGKRVGPHSLRHSLATLLLREGTGLPVISEVLGHSTTGATMTYLQVDIKALLECSLFVPMVDESFYLQKGGMLYE</sequence>
<keyword evidence="2 4" id="KW-0238">DNA-binding</keyword>
<dbReference type="InterPro" id="IPR002104">
    <property type="entry name" value="Integrase_catalytic"/>
</dbReference>
<dbReference type="InterPro" id="IPR004107">
    <property type="entry name" value="Integrase_SAM-like_N"/>
</dbReference>
<dbReference type="InterPro" id="IPR050090">
    <property type="entry name" value="Tyrosine_recombinase_XerCD"/>
</dbReference>
<keyword evidence="1" id="KW-0229">DNA integration</keyword>
<accession>A0A1M6NFD3</accession>
<dbReference type="Proteomes" id="UP000184231">
    <property type="component" value="Unassembled WGS sequence"/>
</dbReference>
<dbReference type="Pfam" id="PF02899">
    <property type="entry name" value="Phage_int_SAM_1"/>
    <property type="match status" value="1"/>
</dbReference>
<dbReference type="EMBL" id="FQYX01000066">
    <property type="protein sequence ID" value="SHJ94461.1"/>
    <property type="molecule type" value="Genomic_DNA"/>
</dbReference>
<evidence type="ECO:0000313" key="7">
    <source>
        <dbReference type="EMBL" id="SHJ94461.1"/>
    </source>
</evidence>
<organism evidence="7 8">
    <name type="scientific">Arenibacter nanhaiticus</name>
    <dbReference type="NCBI Taxonomy" id="558155"/>
    <lineage>
        <taxon>Bacteria</taxon>
        <taxon>Pseudomonadati</taxon>
        <taxon>Bacteroidota</taxon>
        <taxon>Flavobacteriia</taxon>
        <taxon>Flavobacteriales</taxon>
        <taxon>Flavobacteriaceae</taxon>
        <taxon>Arenibacter</taxon>
    </lineage>
</organism>
<dbReference type="OrthoDB" id="9785687at2"/>
<dbReference type="GO" id="GO:0003677">
    <property type="term" value="F:DNA binding"/>
    <property type="evidence" value="ECO:0007669"/>
    <property type="project" value="UniProtKB-UniRule"/>
</dbReference>
<dbReference type="Gene3D" id="1.10.443.10">
    <property type="entry name" value="Intergrase catalytic core"/>
    <property type="match status" value="1"/>
</dbReference>
<name>A0A1M6NFD3_9FLAO</name>
<feature type="domain" description="Core-binding (CB)" evidence="6">
    <location>
        <begin position="107"/>
        <end position="186"/>
    </location>
</feature>
<dbReference type="InterPro" id="IPR010998">
    <property type="entry name" value="Integrase_recombinase_N"/>
</dbReference>